<sequence length="187" mass="21043">MNKHVRAIHGAGGGGRRRRGAATEVFLKGGDGDDEPSAAIRDLVKDDDLCDVVQRLYSRDRISYKPSSEDEKTALKYMRDSRPGGAPSRRRGGPRGGKRPGSDSDEFDEGVSKRFPPDRTVEGYMTDPAGDAELPVMSRNRWQAKYIMAKAKLMLVEEENKMRRDELAFWMEYEDQVLGGKDRDVDM</sequence>
<feature type="compositionally biased region" description="Basic residues" evidence="1">
    <location>
        <begin position="88"/>
        <end position="98"/>
    </location>
</feature>
<organism evidence="2 3">
    <name type="scientific">Trichosporon asahii var. asahii (strain ATCC 90039 / CBS 2479 / JCM 2466 / KCTC 7840 / NBRC 103889/ NCYC 2677 / UAMH 7654)</name>
    <name type="common">Yeast</name>
    <dbReference type="NCBI Taxonomy" id="1186058"/>
    <lineage>
        <taxon>Eukaryota</taxon>
        <taxon>Fungi</taxon>
        <taxon>Dikarya</taxon>
        <taxon>Basidiomycota</taxon>
        <taxon>Agaricomycotina</taxon>
        <taxon>Tremellomycetes</taxon>
        <taxon>Trichosporonales</taxon>
        <taxon>Trichosporonaceae</taxon>
        <taxon>Trichosporon</taxon>
    </lineage>
</organism>
<dbReference type="VEuPathDB" id="FungiDB:A1Q1_02565"/>
<evidence type="ECO:0000256" key="1">
    <source>
        <dbReference type="SAM" id="MobiDB-lite"/>
    </source>
</evidence>
<feature type="compositionally biased region" description="Basic and acidic residues" evidence="1">
    <location>
        <begin position="110"/>
        <end position="121"/>
    </location>
</feature>
<reference evidence="2 3" key="1">
    <citation type="journal article" date="2012" name="Eukaryot. Cell">
        <title>Draft genome sequence of CBS 2479, the standard type strain of Trichosporon asahii.</title>
        <authorList>
            <person name="Yang R.Y."/>
            <person name="Li H.T."/>
            <person name="Zhu H."/>
            <person name="Zhou G.P."/>
            <person name="Wang M."/>
            <person name="Wang L."/>
        </authorList>
    </citation>
    <scope>NUCLEOTIDE SEQUENCE [LARGE SCALE GENOMIC DNA]</scope>
    <source>
        <strain evidence="3">ATCC 90039 / CBS 2479 / JCM 2466 / KCTC 7840 / NCYC 2677 / UAMH 7654</strain>
    </source>
</reference>
<evidence type="ECO:0000313" key="3">
    <source>
        <dbReference type="Proteomes" id="UP000002748"/>
    </source>
</evidence>
<dbReference type="GeneID" id="25986079"/>
<feature type="compositionally biased region" description="Basic and acidic residues" evidence="1">
    <location>
        <begin position="62"/>
        <end position="82"/>
    </location>
</feature>
<dbReference type="AlphaFoldDB" id="J5QPJ4"/>
<proteinExistence type="predicted"/>
<dbReference type="HOGENOM" id="CLU_1448694_0_0_1"/>
<dbReference type="KEGG" id="tasa:A1Q1_02565"/>
<dbReference type="Proteomes" id="UP000002748">
    <property type="component" value="Unassembled WGS sequence"/>
</dbReference>
<dbReference type="RefSeq" id="XP_014179302.1">
    <property type="nucleotide sequence ID" value="XM_014323827.1"/>
</dbReference>
<feature type="region of interest" description="Disordered" evidence="1">
    <location>
        <begin position="62"/>
        <end position="127"/>
    </location>
</feature>
<comment type="caution">
    <text evidence="2">The sequence shown here is derived from an EMBL/GenBank/DDBJ whole genome shotgun (WGS) entry which is preliminary data.</text>
</comment>
<gene>
    <name evidence="2" type="ORF">A1Q1_02565</name>
</gene>
<dbReference type="EMBL" id="ALBS01000204">
    <property type="protein sequence ID" value="EJT48433.1"/>
    <property type="molecule type" value="Genomic_DNA"/>
</dbReference>
<evidence type="ECO:0000313" key="2">
    <source>
        <dbReference type="EMBL" id="EJT48433.1"/>
    </source>
</evidence>
<protein>
    <submittedName>
        <fullName evidence="2">Uncharacterized protein</fullName>
    </submittedName>
</protein>
<name>J5QPJ4_TRIAS</name>
<feature type="region of interest" description="Disordered" evidence="1">
    <location>
        <begin position="1"/>
        <end position="39"/>
    </location>
</feature>
<dbReference type="OrthoDB" id="3437960at2759"/>
<accession>J5QPJ4</accession>